<feature type="transmembrane region" description="Helical" evidence="5">
    <location>
        <begin position="281"/>
        <end position="299"/>
    </location>
</feature>
<protein>
    <submittedName>
        <fullName evidence="7">Vitamin K-dependent gamma-carboxylase-like protein</fullName>
    </submittedName>
</protein>
<dbReference type="OrthoDB" id="327281at2157"/>
<evidence type="ECO:0000256" key="4">
    <source>
        <dbReference type="ARBA" id="ARBA00023136"/>
    </source>
</evidence>
<accession>A0A482YAC0</accession>
<dbReference type="PANTHER" id="PTHR39535">
    <property type="entry name" value="SPORULATION-DELAYING PROTEIN SDPB"/>
    <property type="match status" value="1"/>
</dbReference>
<dbReference type="GO" id="GO:0012505">
    <property type="term" value="C:endomembrane system"/>
    <property type="evidence" value="ECO:0007669"/>
    <property type="project" value="UniProtKB-SubCell"/>
</dbReference>
<evidence type="ECO:0000256" key="1">
    <source>
        <dbReference type="ARBA" id="ARBA00004127"/>
    </source>
</evidence>
<dbReference type="InterPro" id="IPR052964">
    <property type="entry name" value="Sporulation_signal_mat"/>
</dbReference>
<evidence type="ECO:0000313" key="7">
    <source>
        <dbReference type="EMBL" id="RZV11217.1"/>
    </source>
</evidence>
<dbReference type="AlphaFoldDB" id="A0A482YAC0"/>
<feature type="transmembrane region" description="Helical" evidence="5">
    <location>
        <begin position="176"/>
        <end position="197"/>
    </location>
</feature>
<feature type="transmembrane region" description="Helical" evidence="5">
    <location>
        <begin position="340"/>
        <end position="359"/>
    </location>
</feature>
<sequence length="492" mass="53179">MPAAHAPSTTATDGDMATATSLRGRIQSHLGIDPRALGAFRIGIGLVIIADLLVLRAPQLEMFYTDDGVLPRATLAETAPTLARWSLYAISGSLWVQALLLGLTVVLAACLLVGYRPRFAAVGTAVLLASLHARNPYLVNGGDTILISVLFLAAFLPLDARWSLRRRPRPDDDRILSVATATILFHVVVIYAINAILKFQSEAWTSGVAVQRIFQLEDFVYLLGPTLAEYPAVLTGINWLWTAVLSASVLLVAATRWLRIATVVAFIGAHLSMAATMRLGAFPFVMCAVLLLFLPPRLWDAIDQVVTKRTIPSRLEPIRREISDSTPSGTRLLVRRGLRVTATGILVCLFVVLVGWQLVAAGLVETPSSGAGSTLESASWAFFAPNPPDSYSWYVVEAEYESGTVIDLVDGESVDFDRPPNAMERYPTTLWKRYGTKSQGVDGAAKPVAANVCERTSADVESVTIYRVEQPVDADGPIGEPIAYTRTDASCG</sequence>
<comment type="subcellular location">
    <subcellularLocation>
        <location evidence="1">Endomembrane system</location>
        <topology evidence="1">Multi-pass membrane protein</topology>
    </subcellularLocation>
</comment>
<dbReference type="Pfam" id="PF05090">
    <property type="entry name" value="HTTM"/>
    <property type="match status" value="1"/>
</dbReference>
<dbReference type="InterPro" id="IPR011020">
    <property type="entry name" value="HTTM-like"/>
</dbReference>
<evidence type="ECO:0000313" key="8">
    <source>
        <dbReference type="Proteomes" id="UP000291097"/>
    </source>
</evidence>
<feature type="transmembrane region" description="Helical" evidence="5">
    <location>
        <begin position="145"/>
        <end position="164"/>
    </location>
</feature>
<organism evidence="7 8">
    <name type="scientific">Natrinema hispanicum</name>
    <dbReference type="NCBI Taxonomy" id="392421"/>
    <lineage>
        <taxon>Archaea</taxon>
        <taxon>Methanobacteriati</taxon>
        <taxon>Methanobacteriota</taxon>
        <taxon>Stenosarchaea group</taxon>
        <taxon>Halobacteria</taxon>
        <taxon>Halobacteriales</taxon>
        <taxon>Natrialbaceae</taxon>
        <taxon>Natrinema</taxon>
    </lineage>
</organism>
<feature type="transmembrane region" description="Helical" evidence="5">
    <location>
        <begin position="36"/>
        <end position="55"/>
    </location>
</feature>
<reference evidence="7 8" key="1">
    <citation type="submission" date="2019-02" db="EMBL/GenBank/DDBJ databases">
        <title>Genomic Encyclopedia of Archaeal and Bacterial Type Strains, Phase II (KMG-II): from individual species to whole genera.</title>
        <authorList>
            <person name="Goeker M."/>
        </authorList>
    </citation>
    <scope>NUCLEOTIDE SEQUENCE [LARGE SCALE GENOMIC DNA]</scope>
    <source>
        <strain evidence="7 8">DSM 18328</strain>
    </source>
</reference>
<gene>
    <name evidence="7" type="ORF">BDK88_2462</name>
</gene>
<dbReference type="EMBL" id="SHMP01000004">
    <property type="protein sequence ID" value="RZV11217.1"/>
    <property type="molecule type" value="Genomic_DNA"/>
</dbReference>
<keyword evidence="2 5" id="KW-0812">Transmembrane</keyword>
<feature type="transmembrane region" description="Helical" evidence="5">
    <location>
        <begin position="257"/>
        <end position="275"/>
    </location>
</feature>
<proteinExistence type="predicted"/>
<evidence type="ECO:0000256" key="5">
    <source>
        <dbReference type="SAM" id="Phobius"/>
    </source>
</evidence>
<keyword evidence="4 5" id="KW-0472">Membrane</keyword>
<feature type="domain" description="HTTM-like" evidence="6">
    <location>
        <begin position="29"/>
        <end position="298"/>
    </location>
</feature>
<keyword evidence="3 5" id="KW-1133">Transmembrane helix</keyword>
<evidence type="ECO:0000256" key="2">
    <source>
        <dbReference type="ARBA" id="ARBA00022692"/>
    </source>
</evidence>
<dbReference type="PANTHER" id="PTHR39535:SF2">
    <property type="entry name" value="HTTM DOMAIN-CONTAINING PROTEIN"/>
    <property type="match status" value="1"/>
</dbReference>
<feature type="transmembrane region" description="Helical" evidence="5">
    <location>
        <begin position="230"/>
        <end position="252"/>
    </location>
</feature>
<evidence type="ECO:0000256" key="3">
    <source>
        <dbReference type="ARBA" id="ARBA00022989"/>
    </source>
</evidence>
<dbReference type="InterPro" id="IPR053934">
    <property type="entry name" value="HTTM_dom"/>
</dbReference>
<name>A0A482YAC0_9EURY</name>
<feature type="transmembrane region" description="Helical" evidence="5">
    <location>
        <begin position="94"/>
        <end position="112"/>
    </location>
</feature>
<dbReference type="Proteomes" id="UP000291097">
    <property type="component" value="Unassembled WGS sequence"/>
</dbReference>
<evidence type="ECO:0000259" key="6">
    <source>
        <dbReference type="SMART" id="SM00752"/>
    </source>
</evidence>
<dbReference type="SMART" id="SM00752">
    <property type="entry name" value="HTTM"/>
    <property type="match status" value="1"/>
</dbReference>
<dbReference type="RefSeq" id="WP_130500568.1">
    <property type="nucleotide sequence ID" value="NZ_SHMP01000004.1"/>
</dbReference>
<comment type="caution">
    <text evidence="7">The sequence shown here is derived from an EMBL/GenBank/DDBJ whole genome shotgun (WGS) entry which is preliminary data.</text>
</comment>